<organism evidence="1">
    <name type="scientific">hydrothermal vent metagenome</name>
    <dbReference type="NCBI Taxonomy" id="652676"/>
    <lineage>
        <taxon>unclassified sequences</taxon>
        <taxon>metagenomes</taxon>
        <taxon>ecological metagenomes</taxon>
    </lineage>
</organism>
<name>A0A3B0Z2M1_9ZZZZ</name>
<sequence>MLIVIALLSTSSLHSFAEEKKGETYADVGLFSHYVWRGQKLSDGLVIQPSVGLVYEGIGINFWSNFDRKTKQHNETDITVNYTFSSDTFEFDVGYIYYAVEVADDQTGELFLSTTYDALLSPSATLYYDTDKGDGGFVEFTVDHTLDLSDAMQLNIGALVGYNLSNSVMEEEDKAFNGFYNGELSVSLPYSISKELSVEALLAYSFPLRDVEFIKIPLLLVFLPALSRQVFVA</sequence>
<dbReference type="AlphaFoldDB" id="A0A3B0Z2M1"/>
<evidence type="ECO:0000313" key="1">
    <source>
        <dbReference type="EMBL" id="VAW87528.1"/>
    </source>
</evidence>
<protein>
    <submittedName>
        <fullName evidence="1">Uncharacterized protein</fullName>
    </submittedName>
</protein>
<dbReference type="EMBL" id="UOFP01000187">
    <property type="protein sequence ID" value="VAW87528.1"/>
    <property type="molecule type" value="Genomic_DNA"/>
</dbReference>
<accession>A0A3B0Z2M1</accession>
<proteinExistence type="predicted"/>
<gene>
    <name evidence="1" type="ORF">MNBD_GAMMA18-1202</name>
</gene>
<reference evidence="1" key="1">
    <citation type="submission" date="2018-06" db="EMBL/GenBank/DDBJ databases">
        <authorList>
            <person name="Zhirakovskaya E."/>
        </authorList>
    </citation>
    <scope>NUCLEOTIDE SEQUENCE</scope>
</reference>